<dbReference type="Pfam" id="PF13426">
    <property type="entry name" value="PAS_9"/>
    <property type="match status" value="1"/>
</dbReference>
<dbReference type="InterPro" id="IPR013655">
    <property type="entry name" value="PAS_fold_3"/>
</dbReference>
<dbReference type="PANTHER" id="PTHR23043:SF17">
    <property type="entry name" value="PROTEIN SIMILAR"/>
    <property type="match status" value="1"/>
</dbReference>
<dbReference type="AlphaFoldDB" id="A0A0M0JZ55"/>
<accession>A0A0M0JZ55</accession>
<dbReference type="PANTHER" id="PTHR23043">
    <property type="entry name" value="HYPOXIA-INDUCIBLE FACTOR 1 ALPHA"/>
    <property type="match status" value="1"/>
</dbReference>
<dbReference type="PROSITE" id="PS50113">
    <property type="entry name" value="PAC"/>
    <property type="match status" value="1"/>
</dbReference>
<keyword evidence="3" id="KW-0238">DNA-binding</keyword>
<dbReference type="InterPro" id="IPR000014">
    <property type="entry name" value="PAS"/>
</dbReference>
<dbReference type="SMART" id="SM00086">
    <property type="entry name" value="PAC"/>
    <property type="match status" value="2"/>
</dbReference>
<feature type="domain" description="PAS" evidence="7">
    <location>
        <begin position="246"/>
        <end position="292"/>
    </location>
</feature>
<keyword evidence="10" id="KW-1185">Reference proteome</keyword>
<feature type="domain" description="PAS" evidence="7">
    <location>
        <begin position="379"/>
        <end position="410"/>
    </location>
</feature>
<evidence type="ECO:0000256" key="1">
    <source>
        <dbReference type="ARBA" id="ARBA00004123"/>
    </source>
</evidence>
<reference evidence="10" key="1">
    <citation type="journal article" date="2015" name="PLoS Genet.">
        <title>Genome Sequence and Transcriptome Analyses of Chrysochromulina tobin: Metabolic Tools for Enhanced Algal Fitness in the Prominent Order Prymnesiales (Haptophyceae).</title>
        <authorList>
            <person name="Hovde B.T."/>
            <person name="Deodato C.R."/>
            <person name="Hunsperger H.M."/>
            <person name="Ryken S.A."/>
            <person name="Yost W."/>
            <person name="Jha R.K."/>
            <person name="Patterson J."/>
            <person name="Monnat R.J. Jr."/>
            <person name="Barlow S.B."/>
            <person name="Starkenburg S.R."/>
            <person name="Cattolico R.A."/>
        </authorList>
    </citation>
    <scope>NUCLEOTIDE SEQUENCE</scope>
    <source>
        <strain evidence="10">CCMP291</strain>
    </source>
</reference>
<protein>
    <submittedName>
        <fullName evidence="9">Pas domain s-box protein</fullName>
    </submittedName>
</protein>
<evidence type="ECO:0000259" key="8">
    <source>
        <dbReference type="PROSITE" id="PS50113"/>
    </source>
</evidence>
<proteinExistence type="predicted"/>
<sequence>MALVAPVQDVGADAGVVGVVGAYCCRPRSAPFEALELEAFRLTCELIAEKLTHQQGGVSTPATPATPATLATLAAPVANHAMGVEEAAAPLESFTDIVTNNMLEMISVHDFSPEGAYIYVSPTCRTLLGYAPEDMVGKPAHYFFHPDDLTDLKSIHDDVLGAKEHDPAAYRIGDQLRLRKADGSYLWTVTSTKSTPRGFVCVTRDDTYFHKLQCALRDNLRKYEMLMALSPDMVTLHAASDTLMPITYASKASESILGWSPNELVGRSHYDLCHWADVAAVQERHDKILEEHRAGIGGSTVTSFHTCRMRRKDGSYAFVEVSSMWSFLPPGTVVKITRDVTELKALEAERALALERHELLARHTADIISLHAPSEHFEFLYMSPSVRIMLGYREAELLGTSLYELVHEDDLIAWHLVMRGINGSKIGSNLATRGDISAREESPTVDGFSAVQRQPSAGGAHAAAGSTGGPEMDGEPAAAATALRMARATAPLREVAMPTTALTPATAPTTMDYRLRRKDGSWVWVETVLKAAGSRGYVCVTREITQRKEADMNTKQVMHDLCTSHEARLSTLLSVAFECILLVTSEATTLHLSTTAQQIIGLERLLPPHKAAAPIANAIPPADIDHLHNALAAARALYTTSEDSSAPLHDDDALDAAPSFA</sequence>
<dbReference type="Pfam" id="PF08447">
    <property type="entry name" value="PAS_3"/>
    <property type="match status" value="2"/>
</dbReference>
<feature type="domain" description="PAS" evidence="7">
    <location>
        <begin position="114"/>
        <end position="163"/>
    </location>
</feature>
<comment type="subcellular location">
    <subcellularLocation>
        <location evidence="1">Nucleus</location>
    </subcellularLocation>
</comment>
<dbReference type="CDD" id="cd00130">
    <property type="entry name" value="PAS"/>
    <property type="match status" value="3"/>
</dbReference>
<keyword evidence="2" id="KW-0805">Transcription regulation</keyword>
<evidence type="ECO:0000256" key="2">
    <source>
        <dbReference type="ARBA" id="ARBA00023015"/>
    </source>
</evidence>
<keyword evidence="5" id="KW-0539">Nucleus</keyword>
<evidence type="ECO:0000256" key="3">
    <source>
        <dbReference type="ARBA" id="ARBA00023125"/>
    </source>
</evidence>
<feature type="domain" description="PAC" evidence="8">
    <location>
        <begin position="509"/>
        <end position="556"/>
    </location>
</feature>
<evidence type="ECO:0000259" key="7">
    <source>
        <dbReference type="PROSITE" id="PS50112"/>
    </source>
</evidence>
<dbReference type="PROSITE" id="PS50112">
    <property type="entry name" value="PAS"/>
    <property type="match status" value="3"/>
</dbReference>
<comment type="caution">
    <text evidence="9">The sequence shown here is derived from an EMBL/GenBank/DDBJ whole genome shotgun (WGS) entry which is preliminary data.</text>
</comment>
<dbReference type="SMART" id="SM00091">
    <property type="entry name" value="PAS"/>
    <property type="match status" value="4"/>
</dbReference>
<evidence type="ECO:0000256" key="4">
    <source>
        <dbReference type="ARBA" id="ARBA00023163"/>
    </source>
</evidence>
<dbReference type="SUPFAM" id="SSF55785">
    <property type="entry name" value="PYP-like sensor domain (PAS domain)"/>
    <property type="match status" value="3"/>
</dbReference>
<dbReference type="InterPro" id="IPR000700">
    <property type="entry name" value="PAS-assoc_C"/>
</dbReference>
<organism evidence="9 10">
    <name type="scientific">Chrysochromulina tobinii</name>
    <dbReference type="NCBI Taxonomy" id="1460289"/>
    <lineage>
        <taxon>Eukaryota</taxon>
        <taxon>Haptista</taxon>
        <taxon>Haptophyta</taxon>
        <taxon>Prymnesiophyceae</taxon>
        <taxon>Prymnesiales</taxon>
        <taxon>Chrysochromulinaceae</taxon>
        <taxon>Chrysochromulina</taxon>
    </lineage>
</organism>
<dbReference type="GO" id="GO:0003677">
    <property type="term" value="F:DNA binding"/>
    <property type="evidence" value="ECO:0007669"/>
    <property type="project" value="UniProtKB-KW"/>
</dbReference>
<evidence type="ECO:0000256" key="5">
    <source>
        <dbReference type="ARBA" id="ARBA00023242"/>
    </source>
</evidence>
<gene>
    <name evidence="9" type="ORF">Ctob_001821</name>
</gene>
<dbReference type="OrthoDB" id="411251at2759"/>
<evidence type="ECO:0000313" key="9">
    <source>
        <dbReference type="EMBL" id="KOO31408.1"/>
    </source>
</evidence>
<dbReference type="EMBL" id="JWZX01002021">
    <property type="protein sequence ID" value="KOO31408.1"/>
    <property type="molecule type" value="Genomic_DNA"/>
</dbReference>
<dbReference type="InterPro" id="IPR001610">
    <property type="entry name" value="PAC"/>
</dbReference>
<keyword evidence="4" id="KW-0804">Transcription</keyword>
<feature type="region of interest" description="Disordered" evidence="6">
    <location>
        <begin position="452"/>
        <end position="477"/>
    </location>
</feature>
<evidence type="ECO:0000313" key="10">
    <source>
        <dbReference type="Proteomes" id="UP000037460"/>
    </source>
</evidence>
<dbReference type="InterPro" id="IPR035965">
    <property type="entry name" value="PAS-like_dom_sf"/>
</dbReference>
<dbReference type="Proteomes" id="UP000037460">
    <property type="component" value="Unassembled WGS sequence"/>
</dbReference>
<dbReference type="NCBIfam" id="TIGR00229">
    <property type="entry name" value="sensory_box"/>
    <property type="match status" value="4"/>
</dbReference>
<evidence type="ECO:0000256" key="6">
    <source>
        <dbReference type="SAM" id="MobiDB-lite"/>
    </source>
</evidence>
<name>A0A0M0JZ55_9EUKA</name>
<dbReference type="GO" id="GO:0005634">
    <property type="term" value="C:nucleus"/>
    <property type="evidence" value="ECO:0007669"/>
    <property type="project" value="UniProtKB-SubCell"/>
</dbReference>
<dbReference type="Gene3D" id="3.30.450.20">
    <property type="entry name" value="PAS domain"/>
    <property type="match status" value="3"/>
</dbReference>